<name>A0A6G1JZ03_9PLEO</name>
<evidence type="ECO:0000313" key="2">
    <source>
        <dbReference type="EMBL" id="KAF2705495.1"/>
    </source>
</evidence>
<accession>A0A6G1JZ03</accession>
<keyword evidence="3" id="KW-1185">Reference proteome</keyword>
<reference evidence="2" key="1">
    <citation type="journal article" date="2020" name="Stud. Mycol.">
        <title>101 Dothideomycetes genomes: a test case for predicting lifestyles and emergence of pathogens.</title>
        <authorList>
            <person name="Haridas S."/>
            <person name="Albert R."/>
            <person name="Binder M."/>
            <person name="Bloem J."/>
            <person name="Labutti K."/>
            <person name="Salamov A."/>
            <person name="Andreopoulos B."/>
            <person name="Baker S."/>
            <person name="Barry K."/>
            <person name="Bills G."/>
            <person name="Bluhm B."/>
            <person name="Cannon C."/>
            <person name="Castanera R."/>
            <person name="Culley D."/>
            <person name="Daum C."/>
            <person name="Ezra D."/>
            <person name="Gonzalez J."/>
            <person name="Henrissat B."/>
            <person name="Kuo A."/>
            <person name="Liang C."/>
            <person name="Lipzen A."/>
            <person name="Lutzoni F."/>
            <person name="Magnuson J."/>
            <person name="Mondo S."/>
            <person name="Nolan M."/>
            <person name="Ohm R."/>
            <person name="Pangilinan J."/>
            <person name="Park H.-J."/>
            <person name="Ramirez L."/>
            <person name="Alfaro M."/>
            <person name="Sun H."/>
            <person name="Tritt A."/>
            <person name="Yoshinaga Y."/>
            <person name="Zwiers L.-H."/>
            <person name="Turgeon B."/>
            <person name="Goodwin S."/>
            <person name="Spatafora J."/>
            <person name="Crous P."/>
            <person name="Grigoriev I."/>
        </authorList>
    </citation>
    <scope>NUCLEOTIDE SEQUENCE</scope>
    <source>
        <strain evidence="2">CBS 279.74</strain>
    </source>
</reference>
<dbReference type="AlphaFoldDB" id="A0A6G1JZ03"/>
<gene>
    <name evidence="2" type="ORF">K504DRAFT_505902</name>
</gene>
<protein>
    <submittedName>
        <fullName evidence="2">Uncharacterized protein</fullName>
    </submittedName>
</protein>
<sequence length="340" mass="37168">MVLALRCGLSPNADPDPDPDWTPMTAFEASCDPVLDEDSGALYKESAQGFGSEGANHATTVGPFLCLVLGGDGSDAGDGRTRWVIISRLVSRVWLSPRRPSTNHCETPSYSIVSIVRLTQLRLPSNSFPALEWLGPLYYGPPRNLKASEACVTATGTSKEGDKMHSLRLTFLVTRYPFHEPALVIGLDKYDVGIDGQGTDGKRKSLPPVPPQPSINPIPIRHCLVWAAKYRYVDPGPSHSNSCAQRVEQSEPLLDSPPDIRAFAHSRIQPKMAHTLTIKFKQHSSSIHSESKRPKISPLSTRIPQPHPRPAPLSILREKPVAQDPAATRIPLDNSPSESF</sequence>
<organism evidence="2 3">
    <name type="scientific">Pleomassaria siparia CBS 279.74</name>
    <dbReference type="NCBI Taxonomy" id="1314801"/>
    <lineage>
        <taxon>Eukaryota</taxon>
        <taxon>Fungi</taxon>
        <taxon>Dikarya</taxon>
        <taxon>Ascomycota</taxon>
        <taxon>Pezizomycotina</taxon>
        <taxon>Dothideomycetes</taxon>
        <taxon>Pleosporomycetidae</taxon>
        <taxon>Pleosporales</taxon>
        <taxon>Pleomassariaceae</taxon>
        <taxon>Pleomassaria</taxon>
    </lineage>
</organism>
<feature type="region of interest" description="Disordered" evidence="1">
    <location>
        <begin position="281"/>
        <end position="340"/>
    </location>
</feature>
<proteinExistence type="predicted"/>
<evidence type="ECO:0000256" key="1">
    <source>
        <dbReference type="SAM" id="MobiDB-lite"/>
    </source>
</evidence>
<dbReference type="Proteomes" id="UP000799428">
    <property type="component" value="Unassembled WGS sequence"/>
</dbReference>
<evidence type="ECO:0000313" key="3">
    <source>
        <dbReference type="Proteomes" id="UP000799428"/>
    </source>
</evidence>
<dbReference type="EMBL" id="MU005778">
    <property type="protein sequence ID" value="KAF2705495.1"/>
    <property type="molecule type" value="Genomic_DNA"/>
</dbReference>